<feature type="compositionally biased region" description="Basic and acidic residues" evidence="2">
    <location>
        <begin position="87"/>
        <end position="98"/>
    </location>
</feature>
<dbReference type="AlphaFoldDB" id="A0ABD3NHW4"/>
<reference evidence="3 4" key="1">
    <citation type="submission" date="2024-10" db="EMBL/GenBank/DDBJ databases">
        <title>Updated reference genomes for cyclostephanoid diatoms.</title>
        <authorList>
            <person name="Roberts W.R."/>
            <person name="Alverson A.J."/>
        </authorList>
    </citation>
    <scope>NUCLEOTIDE SEQUENCE [LARGE SCALE GENOMIC DNA]</scope>
    <source>
        <strain evidence="3 4">AJA276-08</strain>
    </source>
</reference>
<feature type="region of interest" description="Disordered" evidence="2">
    <location>
        <begin position="183"/>
        <end position="207"/>
    </location>
</feature>
<feature type="compositionally biased region" description="Low complexity" evidence="2">
    <location>
        <begin position="104"/>
        <end position="144"/>
    </location>
</feature>
<feature type="region of interest" description="Disordered" evidence="2">
    <location>
        <begin position="33"/>
        <end position="148"/>
    </location>
</feature>
<gene>
    <name evidence="3" type="ORF">ACHAW5_000235</name>
</gene>
<dbReference type="InterPro" id="IPR003409">
    <property type="entry name" value="MORN"/>
</dbReference>
<dbReference type="EMBL" id="JALLAZ020001409">
    <property type="protein sequence ID" value="KAL3775490.1"/>
    <property type="molecule type" value="Genomic_DNA"/>
</dbReference>
<feature type="compositionally biased region" description="Acidic residues" evidence="2">
    <location>
        <begin position="48"/>
        <end position="57"/>
    </location>
</feature>
<dbReference type="PANTHER" id="PTHR43215">
    <property type="entry name" value="RADIAL SPOKE HEAD 1 HOMOLOG"/>
    <property type="match status" value="1"/>
</dbReference>
<evidence type="ECO:0000256" key="2">
    <source>
        <dbReference type="SAM" id="MobiDB-lite"/>
    </source>
</evidence>
<dbReference type="Gene3D" id="2.20.110.10">
    <property type="entry name" value="Histone H3 K4-specific methyltransferase SET7/9 N-terminal domain"/>
    <property type="match status" value="5"/>
</dbReference>
<name>A0ABD3NHW4_9STRA</name>
<dbReference type="PANTHER" id="PTHR43215:SF14">
    <property type="entry name" value="RADIAL SPOKE HEAD 1 HOMOLOG"/>
    <property type="match status" value="1"/>
</dbReference>
<protein>
    <recommendedName>
        <fullName evidence="5">MORN repeat-containing protein 5</fullName>
    </recommendedName>
</protein>
<accession>A0ABD3NHW4</accession>
<evidence type="ECO:0000313" key="4">
    <source>
        <dbReference type="Proteomes" id="UP001530315"/>
    </source>
</evidence>
<dbReference type="SUPFAM" id="SSF82185">
    <property type="entry name" value="Histone H3 K4-specific methyltransferase SET7/9 N-terminal domain"/>
    <property type="match status" value="5"/>
</dbReference>
<dbReference type="Pfam" id="PF02493">
    <property type="entry name" value="MORN"/>
    <property type="match status" value="16"/>
</dbReference>
<evidence type="ECO:0000313" key="3">
    <source>
        <dbReference type="EMBL" id="KAL3775490.1"/>
    </source>
</evidence>
<dbReference type="Proteomes" id="UP001530315">
    <property type="component" value="Unassembled WGS sequence"/>
</dbReference>
<keyword evidence="4" id="KW-1185">Reference proteome</keyword>
<evidence type="ECO:0008006" key="5">
    <source>
        <dbReference type="Google" id="ProtNLM"/>
    </source>
</evidence>
<organism evidence="3 4">
    <name type="scientific">Stephanodiscus triporus</name>
    <dbReference type="NCBI Taxonomy" id="2934178"/>
    <lineage>
        <taxon>Eukaryota</taxon>
        <taxon>Sar</taxon>
        <taxon>Stramenopiles</taxon>
        <taxon>Ochrophyta</taxon>
        <taxon>Bacillariophyta</taxon>
        <taxon>Coscinodiscophyceae</taxon>
        <taxon>Thalassiosirophycidae</taxon>
        <taxon>Stephanodiscales</taxon>
        <taxon>Stephanodiscaceae</taxon>
        <taxon>Stephanodiscus</taxon>
    </lineage>
</organism>
<dbReference type="SMART" id="SM00698">
    <property type="entry name" value="MORN"/>
    <property type="match status" value="15"/>
</dbReference>
<evidence type="ECO:0000256" key="1">
    <source>
        <dbReference type="ARBA" id="ARBA00022737"/>
    </source>
</evidence>
<keyword evidence="1" id="KW-0677">Repeat</keyword>
<feature type="compositionally biased region" description="Acidic residues" evidence="2">
    <location>
        <begin position="189"/>
        <end position="202"/>
    </location>
</feature>
<comment type="caution">
    <text evidence="3">The sequence shown here is derived from an EMBL/GenBank/DDBJ whole genome shotgun (WGS) entry which is preliminary data.</text>
</comment>
<sequence length="952" mass="104183">MSIQSVAPSPAPAPVMLAWPRPARRRTLLSFSPVDFDDSSDNPRVLDVVDDGQDADDEGRWATLLDGEKTRTPPPPTLKSKSSAFPREGERGCHKAIGDRNPFASSATTTTTTTDASTIASSSPSSLSSLNGLMSSSSNNLTSSPRKEQWHRAIRQLQERKEEEVRSILAELESLQHEFVSPDRLSHDDIDDDDYDDNDDHDIDVRRDCPRGKEYAVLHYPNGDLFSGNVDGVTREPVYGRMTHALEMEVYEGPFRDGMRHGRGATCAKVDGSAKFLGRYAGGEMHSGTLIVASSSSSSGGGDGGGKGEVGGGGRGDYAYTGTFVDNDFHGVGTMVSGDGSIYQGRFANGQYHGVGELRKAEKVGENDDADDGRGRRKEVVYVGDFVEGEFHGHGTLTKSDGSSYVGSWREGKRSTGIETLVNGDVFEGSFVNDLREGRGVLRTKGGGMTICGVWEAGKLKDGVEVCITYADGHCYCGDHADSVPHGFGRIDYADKGSIISTYTGWFVNGVRQGMGKCSFHKTGEEYEGEWACDEPIGLKIFQHQGPFIEMSHDVCSHCIADGEGGGGREGTHFIPQTLSFDNRPRRRRTMGSYELSSSTESFCDGPCCRVMDESVIALSENAMTHASSSKPNNAVIRTKLRLSVESDINSSMKSLSVFDHCECIKLYKYQNGDTYEGNVDRVSGMRQGSGVYTEHRMRSTYNGDWRDSKRHGTGHLKLASGGEYTGEFFMDNIQGQGKLTLGGVVYTGSFYNGLFHGRGMLENVGHGRVYFGGFENGERSGEGEETHLDETRYKGEYKFGKRNGFGVLFGPDGSEVYRGEWNEGLRHGKGTLKGGSTGAGIYDGDFFQDKVSGRGKYTYTDGTSIEGQWLDDVPRDGDWSIVYPDGSKFYGFATFQRPLEEKPVAPNGYPLRRSTYDSPDFLRVPLPHGFGSLTHPNGWRYVGSFRYGERE</sequence>
<proteinExistence type="predicted"/>